<organism evidence="1 2">
    <name type="scientific">Phytophthora nicotianae P1976</name>
    <dbReference type="NCBI Taxonomy" id="1317066"/>
    <lineage>
        <taxon>Eukaryota</taxon>
        <taxon>Sar</taxon>
        <taxon>Stramenopiles</taxon>
        <taxon>Oomycota</taxon>
        <taxon>Peronosporomycetes</taxon>
        <taxon>Peronosporales</taxon>
        <taxon>Peronosporaceae</taxon>
        <taxon>Phytophthora</taxon>
    </lineage>
</organism>
<evidence type="ECO:0000313" key="2">
    <source>
        <dbReference type="Proteomes" id="UP000028582"/>
    </source>
</evidence>
<protein>
    <submittedName>
        <fullName evidence="1">Uncharacterized protein</fullName>
    </submittedName>
</protein>
<reference evidence="1 2" key="1">
    <citation type="submission" date="2013-11" db="EMBL/GenBank/DDBJ databases">
        <title>The Genome Sequence of Phytophthora parasitica P1976.</title>
        <authorList>
            <consortium name="The Broad Institute Genomics Platform"/>
            <person name="Russ C."/>
            <person name="Tyler B."/>
            <person name="Panabieres F."/>
            <person name="Shan W."/>
            <person name="Tripathy S."/>
            <person name="Grunwald N."/>
            <person name="Machado M."/>
            <person name="Johnson C.S."/>
            <person name="Walker B."/>
            <person name="Young S."/>
            <person name="Zeng Q."/>
            <person name="Gargeya S."/>
            <person name="Fitzgerald M."/>
            <person name="Haas B."/>
            <person name="Abouelleil A."/>
            <person name="Allen A.W."/>
            <person name="Alvarado L."/>
            <person name="Arachchi H.M."/>
            <person name="Berlin A.M."/>
            <person name="Chapman S.B."/>
            <person name="Gainer-Dewar J."/>
            <person name="Goldberg J."/>
            <person name="Griggs A."/>
            <person name="Gujja S."/>
            <person name="Hansen M."/>
            <person name="Howarth C."/>
            <person name="Imamovic A."/>
            <person name="Ireland A."/>
            <person name="Larimer J."/>
            <person name="McCowan C."/>
            <person name="Murphy C."/>
            <person name="Pearson M."/>
            <person name="Poon T.W."/>
            <person name="Priest M."/>
            <person name="Roberts A."/>
            <person name="Saif S."/>
            <person name="Shea T."/>
            <person name="Sisk P."/>
            <person name="Sykes S."/>
            <person name="Wortman J."/>
            <person name="Nusbaum C."/>
            <person name="Birren B."/>
        </authorList>
    </citation>
    <scope>NUCLEOTIDE SEQUENCE [LARGE SCALE GENOMIC DNA]</scope>
    <source>
        <strain evidence="1 2">P1976</strain>
    </source>
</reference>
<dbReference type="AlphaFoldDB" id="A0A080YX21"/>
<evidence type="ECO:0000313" key="1">
    <source>
        <dbReference type="EMBL" id="ETO58932.1"/>
    </source>
</evidence>
<dbReference type="Proteomes" id="UP000028582">
    <property type="component" value="Unassembled WGS sequence"/>
</dbReference>
<name>A0A080YX21_PHYNI</name>
<comment type="caution">
    <text evidence="1">The sequence shown here is derived from an EMBL/GenBank/DDBJ whole genome shotgun (WGS) entry which is preliminary data.</text>
</comment>
<sequence length="31" mass="3602">MRRTRRQCPCTTGPRMRTELLVAQQIVVITS</sequence>
<gene>
    <name evidence="1" type="ORF">F444_22690</name>
</gene>
<proteinExistence type="predicted"/>
<dbReference type="EMBL" id="ANJA01004586">
    <property type="protein sequence ID" value="ETO58932.1"/>
    <property type="molecule type" value="Genomic_DNA"/>
</dbReference>
<accession>A0A080YX21</accession>